<dbReference type="AlphaFoldDB" id="A0A183C1A6"/>
<keyword evidence="1" id="KW-1185">Reference proteome</keyword>
<evidence type="ECO:0000313" key="2">
    <source>
        <dbReference type="WBParaSite" id="GPLIN_000664900"/>
    </source>
</evidence>
<reference evidence="1" key="1">
    <citation type="submission" date="2014-05" db="EMBL/GenBank/DDBJ databases">
        <title>The genome and life-stage specific transcriptomes of Globodera pallida elucidate key aspects of plant parasitism by a cyst nematode.</title>
        <authorList>
            <person name="Cotton J.A."/>
            <person name="Lilley C.J."/>
            <person name="Jones L.M."/>
            <person name="Kikuchi T."/>
            <person name="Reid A.J."/>
            <person name="Thorpe P."/>
            <person name="Tsai I.J."/>
            <person name="Beasley H."/>
            <person name="Blok V."/>
            <person name="Cock P.J.A."/>
            <person name="Van den Akker S.E."/>
            <person name="Holroyd N."/>
            <person name="Hunt M."/>
            <person name="Mantelin S."/>
            <person name="Naghra H."/>
            <person name="Pain A."/>
            <person name="Palomares-Rius J.E."/>
            <person name="Zarowiecki M."/>
            <person name="Berriman M."/>
            <person name="Jones J.T."/>
            <person name="Urwin P.E."/>
        </authorList>
    </citation>
    <scope>NUCLEOTIDE SEQUENCE [LARGE SCALE GENOMIC DNA]</scope>
    <source>
        <strain evidence="1">Lindley</strain>
    </source>
</reference>
<proteinExistence type="predicted"/>
<protein>
    <submittedName>
        <fullName evidence="2">Uncharacterized protein</fullName>
    </submittedName>
</protein>
<dbReference type="Proteomes" id="UP000050741">
    <property type="component" value="Unassembled WGS sequence"/>
</dbReference>
<sequence>MDHGTLAGGWKCATVTAMRRQCRALLGAKEFRMEFGMGTDRWGEEKQRDTLANGRGPLMGIMRINV</sequence>
<dbReference type="WBParaSite" id="GPLIN_000664900">
    <property type="protein sequence ID" value="GPLIN_000664900"/>
    <property type="gene ID" value="GPLIN_000664900"/>
</dbReference>
<name>A0A183C1A6_GLOPA</name>
<evidence type="ECO:0000313" key="1">
    <source>
        <dbReference type="Proteomes" id="UP000050741"/>
    </source>
</evidence>
<organism evidence="1 2">
    <name type="scientific">Globodera pallida</name>
    <name type="common">Potato cyst nematode worm</name>
    <name type="synonym">Heterodera pallida</name>
    <dbReference type="NCBI Taxonomy" id="36090"/>
    <lineage>
        <taxon>Eukaryota</taxon>
        <taxon>Metazoa</taxon>
        <taxon>Ecdysozoa</taxon>
        <taxon>Nematoda</taxon>
        <taxon>Chromadorea</taxon>
        <taxon>Rhabditida</taxon>
        <taxon>Tylenchina</taxon>
        <taxon>Tylenchomorpha</taxon>
        <taxon>Tylenchoidea</taxon>
        <taxon>Heteroderidae</taxon>
        <taxon>Heteroderinae</taxon>
        <taxon>Globodera</taxon>
    </lineage>
</organism>
<accession>A0A183C1A6</accession>
<reference evidence="2" key="2">
    <citation type="submission" date="2016-06" db="UniProtKB">
        <authorList>
            <consortium name="WormBaseParasite"/>
        </authorList>
    </citation>
    <scope>IDENTIFICATION</scope>
</reference>